<dbReference type="InterPro" id="IPR022572">
    <property type="entry name" value="DNA_rep/recomb_RecO_N"/>
</dbReference>
<dbReference type="GO" id="GO:0006310">
    <property type="term" value="P:DNA recombination"/>
    <property type="evidence" value="ECO:0007669"/>
    <property type="project" value="UniProtKB-UniRule"/>
</dbReference>
<dbReference type="KEGG" id="slw:BRW62_10845"/>
<dbReference type="SUPFAM" id="SSF57863">
    <property type="entry name" value="ArfGap/RecO-like zinc finger"/>
    <property type="match status" value="1"/>
</dbReference>
<gene>
    <name evidence="7" type="primary">recO</name>
    <name evidence="9" type="ORF">BRW62_10845</name>
</gene>
<dbReference type="Pfam" id="PF02565">
    <property type="entry name" value="RecO_C"/>
    <property type="match status" value="1"/>
</dbReference>
<feature type="domain" description="DNA replication/recombination mediator RecO N-terminal" evidence="8">
    <location>
        <begin position="1"/>
        <end position="79"/>
    </location>
</feature>
<dbReference type="HAMAP" id="MF_00201">
    <property type="entry name" value="RecO"/>
    <property type="match status" value="1"/>
</dbReference>
<dbReference type="Gene3D" id="1.20.1440.120">
    <property type="entry name" value="Recombination protein O, C-terminal domain"/>
    <property type="match status" value="1"/>
</dbReference>
<keyword evidence="4 7" id="KW-0233">DNA recombination</keyword>
<reference evidence="9 10" key="1">
    <citation type="submission" date="2016-11" db="EMBL/GenBank/DDBJ databases">
        <title>Complete genome sequence of thermophilic cyanobacteria strain Synechococcus sp. PCC6715.</title>
        <authorList>
            <person name="Tang J."/>
            <person name="Daroch M."/>
            <person name="Liang Y."/>
            <person name="Jiang D."/>
            <person name="Shah M."/>
        </authorList>
    </citation>
    <scope>NUCLEOTIDE SEQUENCE [LARGE SCALE GENOMIC DNA]</scope>
    <source>
        <strain evidence="9 10">PCC 6715</strain>
    </source>
</reference>
<keyword evidence="3 7" id="KW-0227">DNA damage</keyword>
<dbReference type="PANTHER" id="PTHR33991:SF1">
    <property type="entry name" value="DNA REPAIR PROTEIN RECO"/>
    <property type="match status" value="1"/>
</dbReference>
<dbReference type="NCBIfam" id="TIGR00613">
    <property type="entry name" value="reco"/>
    <property type="match status" value="1"/>
</dbReference>
<dbReference type="GO" id="GO:0006302">
    <property type="term" value="P:double-strand break repair"/>
    <property type="evidence" value="ECO:0007669"/>
    <property type="project" value="TreeGrafter"/>
</dbReference>
<evidence type="ECO:0000313" key="10">
    <source>
        <dbReference type="Proteomes" id="UP000231057"/>
    </source>
</evidence>
<dbReference type="OrthoDB" id="9797083at2"/>
<reference evidence="10" key="2">
    <citation type="journal article" date="2022" name="Front. Microbiol.">
        <title>Comparative Genomic Analysis Revealed Distinct Molecular Components and Organization of CO2-Concentrating Mechanism in Thermophilic Cyanobacteria.</title>
        <authorList>
            <person name="Tang J."/>
            <person name="Zhou H."/>
            <person name="Yao D."/>
            <person name="Riaz S."/>
            <person name="You D."/>
            <person name="Klepacz-Smolka A."/>
            <person name="Daroch M."/>
        </authorList>
    </citation>
    <scope>NUCLEOTIDE SEQUENCE [LARGE SCALE GENOMIC DNA]</scope>
    <source>
        <strain evidence="10">PCC 6715</strain>
    </source>
</reference>
<organism evidence="9 10">
    <name type="scientific">Parathermosynechococcus lividus PCC 6715</name>
    <dbReference type="NCBI Taxonomy" id="1917166"/>
    <lineage>
        <taxon>Bacteria</taxon>
        <taxon>Bacillati</taxon>
        <taxon>Cyanobacteriota</taxon>
        <taxon>Cyanophyceae</taxon>
        <taxon>Acaryochloridales</taxon>
        <taxon>Thermosynechococcaceae</taxon>
        <taxon>Parathermosynechococcus</taxon>
    </lineage>
</organism>
<dbReference type="RefSeq" id="WP_099799493.1">
    <property type="nucleotide sequence ID" value="NZ_CP018092.1"/>
</dbReference>
<dbReference type="Pfam" id="PF11967">
    <property type="entry name" value="RecO_N"/>
    <property type="match status" value="1"/>
</dbReference>
<evidence type="ECO:0000256" key="1">
    <source>
        <dbReference type="ARBA" id="ARBA00007452"/>
    </source>
</evidence>
<comment type="function">
    <text evidence="7">Involved in DNA repair and RecF pathway recombination.</text>
</comment>
<dbReference type="InterPro" id="IPR037278">
    <property type="entry name" value="ARFGAP/RecO"/>
</dbReference>
<keyword evidence="10" id="KW-1185">Reference proteome</keyword>
<keyword evidence="5 7" id="KW-0234">DNA repair</keyword>
<accession>A0A2D2Q3T3</accession>
<dbReference type="SUPFAM" id="SSF50249">
    <property type="entry name" value="Nucleic acid-binding proteins"/>
    <property type="match status" value="1"/>
</dbReference>
<proteinExistence type="inferred from homology"/>
<dbReference type="InterPro" id="IPR012340">
    <property type="entry name" value="NA-bd_OB-fold"/>
</dbReference>
<evidence type="ECO:0000256" key="5">
    <source>
        <dbReference type="ARBA" id="ARBA00023204"/>
    </source>
</evidence>
<dbReference type="PANTHER" id="PTHR33991">
    <property type="entry name" value="DNA REPAIR PROTEIN RECO"/>
    <property type="match status" value="1"/>
</dbReference>
<evidence type="ECO:0000256" key="7">
    <source>
        <dbReference type="HAMAP-Rule" id="MF_00201"/>
    </source>
</evidence>
<dbReference type="AlphaFoldDB" id="A0A2D2Q3T3"/>
<dbReference type="Gene3D" id="2.40.50.140">
    <property type="entry name" value="Nucleic acid-binding proteins"/>
    <property type="match status" value="1"/>
</dbReference>
<dbReference type="EMBL" id="CP018092">
    <property type="protein sequence ID" value="ATS19155.1"/>
    <property type="molecule type" value="Genomic_DNA"/>
</dbReference>
<evidence type="ECO:0000256" key="4">
    <source>
        <dbReference type="ARBA" id="ARBA00023172"/>
    </source>
</evidence>
<evidence type="ECO:0000256" key="6">
    <source>
        <dbReference type="ARBA" id="ARBA00033409"/>
    </source>
</evidence>
<protein>
    <recommendedName>
        <fullName evidence="2 7">DNA repair protein RecO</fullName>
    </recommendedName>
    <alternativeName>
        <fullName evidence="6 7">Recombination protein O</fullName>
    </alternativeName>
</protein>
<evidence type="ECO:0000256" key="3">
    <source>
        <dbReference type="ARBA" id="ARBA00022763"/>
    </source>
</evidence>
<evidence type="ECO:0000313" key="9">
    <source>
        <dbReference type="EMBL" id="ATS19155.1"/>
    </source>
</evidence>
<dbReference type="Proteomes" id="UP000231057">
    <property type="component" value="Chromosome"/>
</dbReference>
<comment type="similarity">
    <text evidence="1 7">Belongs to the RecO family.</text>
</comment>
<dbReference type="GO" id="GO:0043590">
    <property type="term" value="C:bacterial nucleoid"/>
    <property type="evidence" value="ECO:0007669"/>
    <property type="project" value="TreeGrafter"/>
</dbReference>
<dbReference type="InterPro" id="IPR003717">
    <property type="entry name" value="RecO"/>
</dbReference>
<dbReference type="InterPro" id="IPR042242">
    <property type="entry name" value="RecO_C"/>
</dbReference>
<evidence type="ECO:0000259" key="8">
    <source>
        <dbReference type="Pfam" id="PF11967"/>
    </source>
</evidence>
<sequence length="266" mass="29549">MSRTYTTVGINLKAMPLGENDRLLSVLTRDRGLLKLVAPHCRGSRSRLGGRVDLFVVNQLFIANGRSLDRILQAETVMTYHGLTTQLARITAAQYLGEVVLYQADHPQPQPELFDLLCTTLEQLQQLSSRAALAVLLRSLCRLLDLSGIAPQWHQCGDGGGAIHVPAADTDWRLGFSFAAGGLLTTGRGDRQLTASEVRLGQWLATPATQECDLKNFLEASQVYPLSVWLSLERVLRQYMQFYFDKVLRVPPLLDTCFSPLMVPQP</sequence>
<evidence type="ECO:0000256" key="2">
    <source>
        <dbReference type="ARBA" id="ARBA00021310"/>
    </source>
</evidence>
<name>A0A2D2Q3T3_PARLV</name>